<dbReference type="Proteomes" id="UP000264820">
    <property type="component" value="Unplaced"/>
</dbReference>
<accession>A0A3Q2Y8T5</accession>
<sequence length="80" mass="9075">MVFIQNSGGCCGPLTRYALRWSRLPTMWLFRNQEMAFGNGGMRLVAIVECRSESLKAIFRISPCKMICFRADRAPTAPFP</sequence>
<evidence type="ECO:0000313" key="1">
    <source>
        <dbReference type="Ensembl" id="ENSHCOP00000014184.1"/>
    </source>
</evidence>
<dbReference type="AlphaFoldDB" id="A0A3Q2Y8T5"/>
<keyword evidence="2" id="KW-1185">Reference proteome</keyword>
<reference evidence="1" key="1">
    <citation type="submission" date="2025-08" db="UniProtKB">
        <authorList>
            <consortium name="Ensembl"/>
        </authorList>
    </citation>
    <scope>IDENTIFICATION</scope>
</reference>
<proteinExistence type="predicted"/>
<dbReference type="Ensembl" id="ENSHCOT00000021724.1">
    <property type="protein sequence ID" value="ENSHCOP00000014184.1"/>
    <property type="gene ID" value="ENSHCOG00000017486.1"/>
</dbReference>
<name>A0A3Q2Y8T5_HIPCM</name>
<organism evidence="1 2">
    <name type="scientific">Hippocampus comes</name>
    <name type="common">Tiger tail seahorse</name>
    <dbReference type="NCBI Taxonomy" id="109280"/>
    <lineage>
        <taxon>Eukaryota</taxon>
        <taxon>Metazoa</taxon>
        <taxon>Chordata</taxon>
        <taxon>Craniata</taxon>
        <taxon>Vertebrata</taxon>
        <taxon>Euteleostomi</taxon>
        <taxon>Actinopterygii</taxon>
        <taxon>Neopterygii</taxon>
        <taxon>Teleostei</taxon>
        <taxon>Neoteleostei</taxon>
        <taxon>Acanthomorphata</taxon>
        <taxon>Syngnathiaria</taxon>
        <taxon>Syngnathiformes</taxon>
        <taxon>Syngnathoidei</taxon>
        <taxon>Syngnathidae</taxon>
        <taxon>Hippocampus</taxon>
    </lineage>
</organism>
<protein>
    <submittedName>
        <fullName evidence="1">Uncharacterized protein</fullName>
    </submittedName>
</protein>
<evidence type="ECO:0000313" key="2">
    <source>
        <dbReference type="Proteomes" id="UP000264820"/>
    </source>
</evidence>
<reference evidence="1" key="2">
    <citation type="submission" date="2025-09" db="UniProtKB">
        <authorList>
            <consortium name="Ensembl"/>
        </authorList>
    </citation>
    <scope>IDENTIFICATION</scope>
</reference>